<dbReference type="Proteomes" id="UP000759131">
    <property type="component" value="Unassembled WGS sequence"/>
</dbReference>
<name>A0A7R9LC39_9ACAR</name>
<evidence type="ECO:0000256" key="1">
    <source>
        <dbReference type="SAM" id="Phobius"/>
    </source>
</evidence>
<sequence>MTFLIAMFESTKLHWNDHFRQFYQTYGPAVTRVFSTILITMMFYLAHTPIQLGMFAQGRSHGSQKF</sequence>
<gene>
    <name evidence="2" type="ORF">OSB1V03_LOCUS17596</name>
</gene>
<dbReference type="EMBL" id="OC876059">
    <property type="protein sequence ID" value="CAD7638931.1"/>
    <property type="molecule type" value="Genomic_DNA"/>
</dbReference>
<dbReference type="AlphaFoldDB" id="A0A7R9LC39"/>
<organism evidence="2">
    <name type="scientific">Medioppia subpectinata</name>
    <dbReference type="NCBI Taxonomy" id="1979941"/>
    <lineage>
        <taxon>Eukaryota</taxon>
        <taxon>Metazoa</taxon>
        <taxon>Ecdysozoa</taxon>
        <taxon>Arthropoda</taxon>
        <taxon>Chelicerata</taxon>
        <taxon>Arachnida</taxon>
        <taxon>Acari</taxon>
        <taxon>Acariformes</taxon>
        <taxon>Sarcoptiformes</taxon>
        <taxon>Oribatida</taxon>
        <taxon>Brachypylina</taxon>
        <taxon>Oppioidea</taxon>
        <taxon>Oppiidae</taxon>
        <taxon>Medioppia</taxon>
    </lineage>
</organism>
<dbReference type="EMBL" id="CAJPIZ010021484">
    <property type="protein sequence ID" value="CAG2117643.1"/>
    <property type="molecule type" value="Genomic_DNA"/>
</dbReference>
<reference evidence="2" key="1">
    <citation type="submission" date="2020-11" db="EMBL/GenBank/DDBJ databases">
        <authorList>
            <person name="Tran Van P."/>
        </authorList>
    </citation>
    <scope>NUCLEOTIDE SEQUENCE</scope>
</reference>
<keyword evidence="3" id="KW-1185">Reference proteome</keyword>
<keyword evidence="1" id="KW-0472">Membrane</keyword>
<accession>A0A7R9LC39</accession>
<keyword evidence="1" id="KW-0812">Transmembrane</keyword>
<proteinExistence type="predicted"/>
<protein>
    <submittedName>
        <fullName evidence="2">Uncharacterized protein</fullName>
    </submittedName>
</protein>
<evidence type="ECO:0000313" key="2">
    <source>
        <dbReference type="EMBL" id="CAD7638931.1"/>
    </source>
</evidence>
<keyword evidence="1" id="KW-1133">Transmembrane helix</keyword>
<evidence type="ECO:0000313" key="3">
    <source>
        <dbReference type="Proteomes" id="UP000759131"/>
    </source>
</evidence>
<feature type="transmembrane region" description="Helical" evidence="1">
    <location>
        <begin position="29"/>
        <end position="46"/>
    </location>
</feature>